<dbReference type="EMBL" id="FNGE01000007">
    <property type="protein sequence ID" value="SDL16446.1"/>
    <property type="molecule type" value="Genomic_DNA"/>
</dbReference>
<dbReference type="RefSeq" id="WP_090754914.1">
    <property type="nucleotide sequence ID" value="NZ_FNGE01000007.1"/>
</dbReference>
<dbReference type="AlphaFoldDB" id="A0A1G9HUF5"/>
<keyword evidence="2" id="KW-1185">Reference proteome</keyword>
<evidence type="ECO:0000313" key="2">
    <source>
        <dbReference type="Proteomes" id="UP000199555"/>
    </source>
</evidence>
<evidence type="ECO:0000313" key="1">
    <source>
        <dbReference type="EMBL" id="SDL16446.1"/>
    </source>
</evidence>
<accession>A0A1G9HUF5</accession>
<dbReference type="STRING" id="525640.SAMN04487971_10721"/>
<dbReference type="Proteomes" id="UP000199555">
    <property type="component" value="Unassembled WGS sequence"/>
</dbReference>
<gene>
    <name evidence="1" type="ORF">SAMN04487971_10721</name>
</gene>
<organism evidence="1 2">
    <name type="scientific">Paracoccus chinensis</name>
    <dbReference type="NCBI Taxonomy" id="525640"/>
    <lineage>
        <taxon>Bacteria</taxon>
        <taxon>Pseudomonadati</taxon>
        <taxon>Pseudomonadota</taxon>
        <taxon>Alphaproteobacteria</taxon>
        <taxon>Rhodobacterales</taxon>
        <taxon>Paracoccaceae</taxon>
        <taxon>Paracoccus</taxon>
    </lineage>
</organism>
<sequence>MTREPDHNQTLIAAENGPVIEADDTGLVLRLSDRVIRDIARRIGLPAAAPDPVPAQPPSAAPERLDAALLGDIDAWDLQREGEWLRFLAHRPGPQGARRYRRHASGGGIIAETPGPVLGLLSLGAGRRMTTFGGAPDFPHHVMACHVPDEGEPDHLVHGWRNRGADTLLADALLALRHQAHRALPLIVALPVLLPPGPLPPTDHPSVAAAEDQLRRLAKLASALEKPARLLAVGIEIGHDQAPTDATQFHAEALGWLDLIAARIPSRDLGQPRFLMVADCGPWWAHDPERNRAAIEGQHRLFLRPGLHDVTPVAPSYMFAQDDLGQPTPEAMAERAMIEAAALDSLLRRQPWTCPLLCLAEREGRTVRAVFKADGPLVIDPADPFGAGPGAGFALARTTAGITGVEIAPDDPQSVLIYLDGPLEPKGGAEPRLDYAVGGPALGRGTAHPAACGALRDEWSLDRGGRTLRRWALPGSLVIR</sequence>
<dbReference type="OrthoDB" id="7801628at2"/>
<name>A0A1G9HUF5_9RHOB</name>
<reference evidence="2" key="1">
    <citation type="submission" date="2016-10" db="EMBL/GenBank/DDBJ databases">
        <authorList>
            <person name="Varghese N."/>
            <person name="Submissions S."/>
        </authorList>
    </citation>
    <scope>NUCLEOTIDE SEQUENCE [LARGE SCALE GENOMIC DNA]</scope>
    <source>
        <strain evidence="2">CGMCC 1.7655</strain>
    </source>
</reference>
<protein>
    <submittedName>
        <fullName evidence="1">Uncharacterized protein</fullName>
    </submittedName>
</protein>
<proteinExistence type="predicted"/>